<dbReference type="SUPFAM" id="SSF47240">
    <property type="entry name" value="Ferritin-like"/>
    <property type="match status" value="1"/>
</dbReference>
<dbReference type="Proteomes" id="UP001140091">
    <property type="component" value="Unassembled WGS sequence"/>
</dbReference>
<dbReference type="InterPro" id="IPR033909">
    <property type="entry name" value="RNR_small"/>
</dbReference>
<accession>A0A9W8IW05</accession>
<dbReference type="GO" id="GO:0016491">
    <property type="term" value="F:oxidoreductase activity"/>
    <property type="evidence" value="ECO:0007669"/>
    <property type="project" value="InterPro"/>
</dbReference>
<dbReference type="OrthoDB" id="2686750at2759"/>
<dbReference type="PANTHER" id="PTHR23409:SF18">
    <property type="entry name" value="RIBONUCLEOSIDE-DIPHOSPHATE REDUCTASE SUBUNIT M2"/>
    <property type="match status" value="1"/>
</dbReference>
<protein>
    <submittedName>
        <fullName evidence="3">Uncharacterized protein</fullName>
    </submittedName>
</protein>
<dbReference type="EMBL" id="JANBPK010001260">
    <property type="protein sequence ID" value="KAJ2923971.1"/>
    <property type="molecule type" value="Genomic_DNA"/>
</dbReference>
<comment type="caution">
    <text evidence="3">The sequence shown here is derived from an EMBL/GenBank/DDBJ whole genome shotgun (WGS) entry which is preliminary data.</text>
</comment>
<dbReference type="CDD" id="cd01049">
    <property type="entry name" value="RNRR2"/>
    <property type="match status" value="1"/>
</dbReference>
<reference evidence="3" key="1">
    <citation type="submission" date="2022-06" db="EMBL/GenBank/DDBJ databases">
        <title>Genome Sequence of Candolleomyces eurysporus.</title>
        <authorList>
            <person name="Buettner E."/>
        </authorList>
    </citation>
    <scope>NUCLEOTIDE SEQUENCE</scope>
    <source>
        <strain evidence="3">VTCC 930004</strain>
    </source>
</reference>
<feature type="transmembrane region" description="Helical" evidence="2">
    <location>
        <begin position="47"/>
        <end position="68"/>
    </location>
</feature>
<comment type="similarity">
    <text evidence="1">Belongs to the ribonucleoside diphosphate reductase small chain family.</text>
</comment>
<proteinExistence type="inferred from homology"/>
<evidence type="ECO:0000313" key="3">
    <source>
        <dbReference type="EMBL" id="KAJ2923971.1"/>
    </source>
</evidence>
<gene>
    <name evidence="3" type="ORF">H1R20_g13120</name>
</gene>
<evidence type="ECO:0000313" key="4">
    <source>
        <dbReference type="Proteomes" id="UP001140091"/>
    </source>
</evidence>
<keyword evidence="2" id="KW-0812">Transmembrane</keyword>
<name>A0A9W8IW05_9AGAR</name>
<dbReference type="InterPro" id="IPR000358">
    <property type="entry name" value="RNR_small_fam"/>
</dbReference>
<keyword evidence="4" id="KW-1185">Reference proteome</keyword>
<dbReference type="Gene3D" id="1.10.620.20">
    <property type="entry name" value="Ribonucleotide Reductase, subunit A"/>
    <property type="match status" value="1"/>
</dbReference>
<feature type="non-terminal residue" evidence="3">
    <location>
        <position position="212"/>
    </location>
</feature>
<evidence type="ECO:0000256" key="1">
    <source>
        <dbReference type="ARBA" id="ARBA00009303"/>
    </source>
</evidence>
<dbReference type="Pfam" id="PF00268">
    <property type="entry name" value="Ribonuc_red_sm"/>
    <property type="match status" value="1"/>
</dbReference>
<keyword evidence="2" id="KW-1133">Transmembrane helix</keyword>
<sequence length="212" mass="23678">MILDKLVKNDLDRVSLLENAQSLAVVRSKNDWALRWLADDADFPSRLVAFAAVEGIFFSSSFAVIFWFKSKGKMPGVCFSNDMISRDEALHTEFACELLQLLAIQPSEAAVHAILSEAAAIEIQFARESLSLGIAGLTVGDMTLYIRYVTDQLARRMGYSPLFYASNPLPFMNMMSMQSRTNFFERQNSDYRMPGSGVDSYGEFTSDAFASN</sequence>
<dbReference type="InterPro" id="IPR009078">
    <property type="entry name" value="Ferritin-like_SF"/>
</dbReference>
<dbReference type="AlphaFoldDB" id="A0A9W8IW05"/>
<dbReference type="PANTHER" id="PTHR23409">
    <property type="entry name" value="RIBONUCLEOSIDE-DIPHOSPHATE REDUCTASE SMALL CHAIN"/>
    <property type="match status" value="1"/>
</dbReference>
<dbReference type="InterPro" id="IPR012348">
    <property type="entry name" value="RNR-like"/>
</dbReference>
<keyword evidence="2" id="KW-0472">Membrane</keyword>
<evidence type="ECO:0000256" key="2">
    <source>
        <dbReference type="SAM" id="Phobius"/>
    </source>
</evidence>
<organism evidence="3 4">
    <name type="scientific">Candolleomyces eurysporus</name>
    <dbReference type="NCBI Taxonomy" id="2828524"/>
    <lineage>
        <taxon>Eukaryota</taxon>
        <taxon>Fungi</taxon>
        <taxon>Dikarya</taxon>
        <taxon>Basidiomycota</taxon>
        <taxon>Agaricomycotina</taxon>
        <taxon>Agaricomycetes</taxon>
        <taxon>Agaricomycetidae</taxon>
        <taxon>Agaricales</taxon>
        <taxon>Agaricineae</taxon>
        <taxon>Psathyrellaceae</taxon>
        <taxon>Candolleomyces</taxon>
    </lineage>
</organism>
<dbReference type="GO" id="GO:0009263">
    <property type="term" value="P:deoxyribonucleotide biosynthetic process"/>
    <property type="evidence" value="ECO:0007669"/>
    <property type="project" value="InterPro"/>
</dbReference>